<dbReference type="NCBIfam" id="TIGR03302">
    <property type="entry name" value="OM_YfiO"/>
    <property type="match status" value="1"/>
</dbReference>
<dbReference type="Pfam" id="PF13525">
    <property type="entry name" value="YfiO"/>
    <property type="match status" value="1"/>
</dbReference>
<feature type="domain" description="Outer membrane lipoprotein BamD-like" evidence="7">
    <location>
        <begin position="27"/>
        <end position="231"/>
    </location>
</feature>
<reference evidence="8" key="1">
    <citation type="submission" date="2021-10" db="EMBL/GenBank/DDBJ databases">
        <title>The diversity and Nitrogen Metabolism of Culturable Nitrate-Utilizing Bacteria Within the Oxygen Minimum Zone of the Changjiang (Yangtze River)Estuary.</title>
        <authorList>
            <person name="Zhang D."/>
            <person name="Zheng J."/>
            <person name="Liu S."/>
            <person name="He W."/>
        </authorList>
    </citation>
    <scope>NUCLEOTIDE SEQUENCE</scope>
    <source>
        <strain evidence="8">FXH-223</strain>
    </source>
</reference>
<comment type="subcellular location">
    <subcellularLocation>
        <location evidence="6">Cell outer membrane</location>
        <topology evidence="6">Lipid-anchor</topology>
    </subcellularLocation>
</comment>
<keyword evidence="3 6" id="KW-0564">Palmitate</keyword>
<keyword evidence="5 6" id="KW-0449">Lipoprotein</keyword>
<evidence type="ECO:0000259" key="7">
    <source>
        <dbReference type="Pfam" id="PF13525"/>
    </source>
</evidence>
<dbReference type="Proteomes" id="UP001108027">
    <property type="component" value="Unassembled WGS sequence"/>
</dbReference>
<keyword evidence="4 6" id="KW-0998">Cell outer membrane</keyword>
<evidence type="ECO:0000313" key="9">
    <source>
        <dbReference type="Proteomes" id="UP001108027"/>
    </source>
</evidence>
<keyword evidence="9" id="KW-1185">Reference proteome</keyword>
<evidence type="ECO:0000256" key="6">
    <source>
        <dbReference type="HAMAP-Rule" id="MF_00922"/>
    </source>
</evidence>
<evidence type="ECO:0000256" key="1">
    <source>
        <dbReference type="ARBA" id="ARBA00022729"/>
    </source>
</evidence>
<accession>A0A9Q3UMB0</accession>
<proteinExistence type="inferred from homology"/>
<dbReference type="InterPro" id="IPR039565">
    <property type="entry name" value="BamD-like"/>
</dbReference>
<comment type="subunit">
    <text evidence="6">Part of the Bam complex.</text>
</comment>
<dbReference type="EMBL" id="JAJGNA010000009">
    <property type="protein sequence ID" value="MCC4308840.1"/>
    <property type="molecule type" value="Genomic_DNA"/>
</dbReference>
<dbReference type="SUPFAM" id="SSF48452">
    <property type="entry name" value="TPR-like"/>
    <property type="match status" value="1"/>
</dbReference>
<dbReference type="HAMAP" id="MF_00922">
    <property type="entry name" value="OM_assembly_BamD"/>
    <property type="match status" value="1"/>
</dbReference>
<evidence type="ECO:0000256" key="3">
    <source>
        <dbReference type="ARBA" id="ARBA00023139"/>
    </source>
</evidence>
<dbReference type="PANTHER" id="PTHR37423">
    <property type="entry name" value="SOLUBLE LYTIC MUREIN TRANSGLYCOSYLASE-RELATED"/>
    <property type="match status" value="1"/>
</dbReference>
<comment type="similarity">
    <text evidence="6">Belongs to the BamD family.</text>
</comment>
<dbReference type="GO" id="GO:1990063">
    <property type="term" value="C:Bam protein complex"/>
    <property type="evidence" value="ECO:0007669"/>
    <property type="project" value="TreeGrafter"/>
</dbReference>
<dbReference type="AlphaFoldDB" id="A0A9Q3UMB0"/>
<keyword evidence="1 6" id="KW-0732">Signal</keyword>
<evidence type="ECO:0000313" key="8">
    <source>
        <dbReference type="EMBL" id="MCC4308840.1"/>
    </source>
</evidence>
<evidence type="ECO:0000256" key="4">
    <source>
        <dbReference type="ARBA" id="ARBA00023237"/>
    </source>
</evidence>
<keyword evidence="2 6" id="KW-0472">Membrane</keyword>
<dbReference type="Gene3D" id="1.25.40.10">
    <property type="entry name" value="Tetratricopeptide repeat domain"/>
    <property type="match status" value="1"/>
</dbReference>
<sequence length="272" mass="31549">MPRLIWPLLAALLLGACASKPEESPERTEAAQYREAQSAMDANNYLTAIDRLKELEARFPYGRYAEQAQLDLIYAHFRSQEYPETVVAAQRFMRSYPAHPSLDYALYMRGLANFYMERSFFDSFMTTDKSARDLTSATDAFEDFERLVTRFPDSDYAPDARTRMVFIRNEMARHELHVARYYARRGAYIAAINRAQYVVQHYQRTPLVPEALAVMTAGYERLDQPELAAKSRRVLQENYPDSEYLDDDGQVDLAWWPREGKGLMSLLTFDLL</sequence>
<dbReference type="PROSITE" id="PS51257">
    <property type="entry name" value="PROKAR_LIPOPROTEIN"/>
    <property type="match status" value="1"/>
</dbReference>
<evidence type="ECO:0000256" key="5">
    <source>
        <dbReference type="ARBA" id="ARBA00023288"/>
    </source>
</evidence>
<dbReference type="GO" id="GO:0051205">
    <property type="term" value="P:protein insertion into membrane"/>
    <property type="evidence" value="ECO:0007669"/>
    <property type="project" value="UniProtKB-UniRule"/>
</dbReference>
<dbReference type="CDD" id="cd15830">
    <property type="entry name" value="BamD"/>
    <property type="match status" value="1"/>
</dbReference>
<organism evidence="8 9">
    <name type="scientific">Alloalcanivorax marinus</name>
    <dbReference type="NCBI Taxonomy" id="1177169"/>
    <lineage>
        <taxon>Bacteria</taxon>
        <taxon>Pseudomonadati</taxon>
        <taxon>Pseudomonadota</taxon>
        <taxon>Gammaproteobacteria</taxon>
        <taxon>Oceanospirillales</taxon>
        <taxon>Alcanivoracaceae</taxon>
        <taxon>Alloalcanivorax</taxon>
    </lineage>
</organism>
<evidence type="ECO:0000256" key="2">
    <source>
        <dbReference type="ARBA" id="ARBA00023136"/>
    </source>
</evidence>
<dbReference type="PANTHER" id="PTHR37423:SF1">
    <property type="entry name" value="OUTER MEMBRANE PROTEIN ASSEMBLY FACTOR BAMD"/>
    <property type="match status" value="1"/>
</dbReference>
<gene>
    <name evidence="6" type="primary">bamD</name>
    <name evidence="8" type="ORF">LL252_09695</name>
</gene>
<comment type="function">
    <text evidence="6">Part of the outer membrane protein assembly complex, which is involved in assembly and insertion of beta-barrel proteins into the outer membrane.</text>
</comment>
<protein>
    <recommendedName>
        <fullName evidence="6">Outer membrane protein assembly factor BamD</fullName>
    </recommendedName>
</protein>
<dbReference type="InterPro" id="IPR011990">
    <property type="entry name" value="TPR-like_helical_dom_sf"/>
</dbReference>
<dbReference type="RefSeq" id="WP_204428904.1">
    <property type="nucleotide sequence ID" value="NZ_ARXL01000148.1"/>
</dbReference>
<comment type="caution">
    <text evidence="8">The sequence shown here is derived from an EMBL/GenBank/DDBJ whole genome shotgun (WGS) entry which is preliminary data.</text>
</comment>
<dbReference type="InterPro" id="IPR017689">
    <property type="entry name" value="BamD"/>
</dbReference>
<name>A0A9Q3UMB0_9GAMM</name>
<dbReference type="GO" id="GO:0043165">
    <property type="term" value="P:Gram-negative-bacterium-type cell outer membrane assembly"/>
    <property type="evidence" value="ECO:0007669"/>
    <property type="project" value="UniProtKB-UniRule"/>
</dbReference>